<dbReference type="InterPro" id="IPR017850">
    <property type="entry name" value="Alkaline_phosphatase_core_sf"/>
</dbReference>
<protein>
    <recommendedName>
        <fullName evidence="4">Phosphoesterase</fullName>
    </recommendedName>
</protein>
<evidence type="ECO:0000313" key="3">
    <source>
        <dbReference type="Proteomes" id="UP000229081"/>
    </source>
</evidence>
<dbReference type="Proteomes" id="UP000229081">
    <property type="component" value="Chromosome"/>
</dbReference>
<evidence type="ECO:0000256" key="1">
    <source>
        <dbReference type="ARBA" id="ARBA00022801"/>
    </source>
</evidence>
<keyword evidence="1" id="KW-0378">Hydrolase</keyword>
<organism evidence="2 3">
    <name type="scientific">Sphingomonas psychrotolerans</name>
    <dbReference type="NCBI Taxonomy" id="1327635"/>
    <lineage>
        <taxon>Bacteria</taxon>
        <taxon>Pseudomonadati</taxon>
        <taxon>Pseudomonadota</taxon>
        <taxon>Alphaproteobacteria</taxon>
        <taxon>Sphingomonadales</taxon>
        <taxon>Sphingomonadaceae</taxon>
        <taxon>Sphingomonas</taxon>
    </lineage>
</organism>
<dbReference type="Gene3D" id="3.40.720.10">
    <property type="entry name" value="Alkaline Phosphatase, subunit A"/>
    <property type="match status" value="2"/>
</dbReference>
<keyword evidence="3" id="KW-1185">Reference proteome</keyword>
<dbReference type="Pfam" id="PF04185">
    <property type="entry name" value="Phosphoesterase"/>
    <property type="match status" value="1"/>
</dbReference>
<dbReference type="InterPro" id="IPR007312">
    <property type="entry name" value="Phosphoesterase"/>
</dbReference>
<proteinExistence type="predicted"/>
<dbReference type="RefSeq" id="WP_100280815.1">
    <property type="nucleotide sequence ID" value="NZ_CP024923.1"/>
</dbReference>
<gene>
    <name evidence="2" type="ORF">CVN68_02550</name>
</gene>
<reference evidence="2 3" key="1">
    <citation type="submission" date="2017-11" db="EMBL/GenBank/DDBJ databases">
        <title>Complete genome sequence of Sphingomonas sp. Strain Cra20, a psychrotolerant potential plant growth promoting rhizobacteria.</title>
        <authorList>
            <person name="Luo Y."/>
        </authorList>
    </citation>
    <scope>NUCLEOTIDE SEQUENCE [LARGE SCALE GENOMIC DNA]</scope>
    <source>
        <strain evidence="2 3">Cra20</strain>
    </source>
</reference>
<accession>A0A2K8MDH1</accession>
<evidence type="ECO:0008006" key="4">
    <source>
        <dbReference type="Google" id="ProtNLM"/>
    </source>
</evidence>
<dbReference type="KEGG" id="sphc:CVN68_02550"/>
<dbReference type="PANTHER" id="PTHR31956:SF1">
    <property type="entry name" value="NON-SPECIFIC PHOSPHOLIPASE C1"/>
    <property type="match status" value="1"/>
</dbReference>
<dbReference type="AlphaFoldDB" id="A0A2K8MDH1"/>
<dbReference type="GO" id="GO:0042578">
    <property type="term" value="F:phosphoric ester hydrolase activity"/>
    <property type="evidence" value="ECO:0007669"/>
    <property type="project" value="UniProtKB-ARBA"/>
</dbReference>
<dbReference type="OrthoDB" id="9770871at2"/>
<name>A0A2K8MDH1_9SPHN</name>
<evidence type="ECO:0000313" key="2">
    <source>
        <dbReference type="EMBL" id="ATY31004.1"/>
    </source>
</evidence>
<dbReference type="GO" id="GO:0009395">
    <property type="term" value="P:phospholipid catabolic process"/>
    <property type="evidence" value="ECO:0007669"/>
    <property type="project" value="TreeGrafter"/>
</dbReference>
<dbReference type="PANTHER" id="PTHR31956">
    <property type="entry name" value="NON-SPECIFIC PHOSPHOLIPASE C4-RELATED"/>
    <property type="match status" value="1"/>
</dbReference>
<dbReference type="EMBL" id="CP024923">
    <property type="protein sequence ID" value="ATY31004.1"/>
    <property type="molecule type" value="Genomic_DNA"/>
</dbReference>
<sequence>MPTNVYVANDLSDGLSASTQISPALSSEYWSAPGGSISLPTGGGQTELYWIDRNEGITDHDTWTVITTVAVGGSSMLLQVQLVGTFASSDIAVQIVVDGSGTGWQANNTQLKFVASNGLTYNVTASYVSDGTYDDVVFAVSQLQDAILPQIDHVVVLMMENRSLDNLLGWIYPGAAAPAQVLPAGSSPSYDGLESTFFNTDPSVNNGQPVYVSNGTTDWLEGSSTISEWFVPSPDPGEEFDHVTVQISNDMGGFLTDYVTQQPGTPAEQIMQCYSVAQLPIISTLATSFAVSDAWFCSVPSQTWPNRGFVQTGSSDAHINNDDYLPWDINTVFDVFGGNNLSWMVYNDGTLQSLTKTMFLTKYLGNETNFAAISDFQATCAQPASAPANQKLPAFSFVEPNFGVLGNDESYHPPHDVRPGEQFLATIYTAIQQSPYRDNILFIVLFDEHGGTYDHVEPPLGAQPPEPGPVSSSENFTFDRFGVRVPAIIISSWVTPGTVFRSNTSVPLDHTSVLATLRDWQGLSDAFASKLPSPRIAAAPNLAFVLTETTAQVWPTLPTPPATFAVIPEPDDSEPLNSIQQSVLIGASGIAAGRPLTAAETHAARARLQTHGDGRAFLMALQPHLPLR</sequence>